<dbReference type="PANTHER" id="PTHR10159:SF519">
    <property type="entry name" value="DUAL SPECIFICITY PROTEIN PHOSPHATASE MPK3"/>
    <property type="match status" value="1"/>
</dbReference>
<evidence type="ECO:0000256" key="2">
    <source>
        <dbReference type="ARBA" id="ARBA00013064"/>
    </source>
</evidence>
<gene>
    <name evidence="7" type="primary">DUSP10</name>
    <name evidence="7" type="ORF">HK099_004926</name>
</gene>
<protein>
    <recommendedName>
        <fullName evidence="2">protein-tyrosine-phosphatase</fullName>
        <ecNumber evidence="2">3.1.3.48</ecNumber>
    </recommendedName>
</protein>
<dbReference type="SUPFAM" id="SSF52821">
    <property type="entry name" value="Rhodanese/Cell cycle control phosphatase"/>
    <property type="match status" value="1"/>
</dbReference>
<evidence type="ECO:0000256" key="3">
    <source>
        <dbReference type="ARBA" id="ARBA00022801"/>
    </source>
</evidence>
<dbReference type="GO" id="GO:0008330">
    <property type="term" value="F:protein tyrosine/threonine phosphatase activity"/>
    <property type="evidence" value="ECO:0007669"/>
    <property type="project" value="TreeGrafter"/>
</dbReference>
<dbReference type="Proteomes" id="UP001211065">
    <property type="component" value="Unassembled WGS sequence"/>
</dbReference>
<dbReference type="InterPro" id="IPR020422">
    <property type="entry name" value="TYR_PHOSPHATASE_DUAL_dom"/>
</dbReference>
<evidence type="ECO:0000259" key="5">
    <source>
        <dbReference type="PROSITE" id="PS50054"/>
    </source>
</evidence>
<reference evidence="7" key="1">
    <citation type="submission" date="2020-05" db="EMBL/GenBank/DDBJ databases">
        <title>Phylogenomic resolution of chytrid fungi.</title>
        <authorList>
            <person name="Stajich J.E."/>
            <person name="Amses K."/>
            <person name="Simmons R."/>
            <person name="Seto K."/>
            <person name="Myers J."/>
            <person name="Bonds A."/>
            <person name="Quandt C.A."/>
            <person name="Barry K."/>
            <person name="Liu P."/>
            <person name="Grigoriev I."/>
            <person name="Longcore J.E."/>
            <person name="James T.Y."/>
        </authorList>
    </citation>
    <scope>NUCLEOTIDE SEQUENCE</scope>
    <source>
        <strain evidence="7">JEL0476</strain>
    </source>
</reference>
<evidence type="ECO:0000256" key="4">
    <source>
        <dbReference type="ARBA" id="ARBA00022912"/>
    </source>
</evidence>
<keyword evidence="4" id="KW-0904">Protein phosphatase</keyword>
<evidence type="ECO:0000313" key="7">
    <source>
        <dbReference type="EMBL" id="KAJ3218820.1"/>
    </source>
</evidence>
<name>A0AAD5TZM1_9FUNG</name>
<comment type="similarity">
    <text evidence="1">Belongs to the protein-tyrosine phosphatase family. Non-receptor class dual specificity subfamily.</text>
</comment>
<dbReference type="Pfam" id="PF00782">
    <property type="entry name" value="DSPc"/>
    <property type="match status" value="1"/>
</dbReference>
<dbReference type="InterPro" id="IPR016130">
    <property type="entry name" value="Tyr_Pase_AS"/>
</dbReference>
<keyword evidence="3" id="KW-0378">Hydrolase</keyword>
<dbReference type="GO" id="GO:0005737">
    <property type="term" value="C:cytoplasm"/>
    <property type="evidence" value="ECO:0007669"/>
    <property type="project" value="TreeGrafter"/>
</dbReference>
<dbReference type="CDD" id="cd14498">
    <property type="entry name" value="DSP"/>
    <property type="match status" value="1"/>
</dbReference>
<accession>A0AAD5TZM1</accession>
<dbReference type="SUPFAM" id="SSF52799">
    <property type="entry name" value="(Phosphotyrosine protein) phosphatases II"/>
    <property type="match status" value="1"/>
</dbReference>
<dbReference type="InterPro" id="IPR036873">
    <property type="entry name" value="Rhodanese-like_dom_sf"/>
</dbReference>
<dbReference type="EMBL" id="JADGJW010000364">
    <property type="protein sequence ID" value="KAJ3218820.1"/>
    <property type="molecule type" value="Genomic_DNA"/>
</dbReference>
<sequence length="460" mass="53403">MPSIMVDLNDIDDGDKLPTSLPIPESCNSDEMFQIIKNEYLNTLFLDLTFNLAHGHLPGSYTNSLIDLDCVSQNDVYLKRRIDRKVVVFDEEGSVNGWAYQCCQILLLENKVESCCYLKGGLRNFNYKYGYLTKTNLEEKCSAQLQNNPNLEFEWVNVNEKILKGEKDQEFISKLDDTDENKENKLMDKEYAALNKKEIELINSDYNINFENGSVSPVYLLKLQQKHLVNSVWYGKRAPYGDLPIMILPHLFLGSSQTASKELVKKYNIKHILRLGWGFIDECDVADGIIYHDFPIEDTPSQKIEHLFVTTSKIIENARLKNERILVHCYAGVSRSSTIVLSYLINYHNLTLFESFKFVYLKRPIIRPNLGFTIALQRYELKKFKNLDAPTLDKFWICESFIHFLNFLDIEFRINLHTNEKNEKDSSLLTDENFEIKKISVSSVSDEFNKIIEKVNVNEE</sequence>
<dbReference type="PROSITE" id="PS50056">
    <property type="entry name" value="TYR_PHOSPHATASE_2"/>
    <property type="match status" value="1"/>
</dbReference>
<dbReference type="InterPro" id="IPR029021">
    <property type="entry name" value="Prot-tyrosine_phosphatase-like"/>
</dbReference>
<proteinExistence type="inferred from homology"/>
<dbReference type="InterPro" id="IPR000387">
    <property type="entry name" value="Tyr_Pase_dom"/>
</dbReference>
<evidence type="ECO:0000256" key="1">
    <source>
        <dbReference type="ARBA" id="ARBA00008601"/>
    </source>
</evidence>
<dbReference type="PROSITE" id="PS50054">
    <property type="entry name" value="TYR_PHOSPHATASE_DUAL"/>
    <property type="match status" value="1"/>
</dbReference>
<dbReference type="Gene3D" id="3.90.190.10">
    <property type="entry name" value="Protein tyrosine phosphatase superfamily"/>
    <property type="match status" value="1"/>
</dbReference>
<evidence type="ECO:0000313" key="8">
    <source>
        <dbReference type="Proteomes" id="UP001211065"/>
    </source>
</evidence>
<dbReference type="PANTHER" id="PTHR10159">
    <property type="entry name" value="DUAL SPECIFICITY PROTEIN PHOSPHATASE"/>
    <property type="match status" value="1"/>
</dbReference>
<feature type="domain" description="Tyrosine specific protein phosphatases" evidence="6">
    <location>
        <begin position="306"/>
        <end position="364"/>
    </location>
</feature>
<dbReference type="GO" id="GO:0033550">
    <property type="term" value="F:MAP kinase tyrosine phosphatase activity"/>
    <property type="evidence" value="ECO:0007669"/>
    <property type="project" value="TreeGrafter"/>
</dbReference>
<dbReference type="GO" id="GO:0017017">
    <property type="term" value="F:MAP kinase tyrosine/serine/threonine phosphatase activity"/>
    <property type="evidence" value="ECO:0007669"/>
    <property type="project" value="TreeGrafter"/>
</dbReference>
<dbReference type="SMART" id="SM00195">
    <property type="entry name" value="DSPc"/>
    <property type="match status" value="1"/>
</dbReference>
<dbReference type="GO" id="GO:0043409">
    <property type="term" value="P:negative regulation of MAPK cascade"/>
    <property type="evidence" value="ECO:0007669"/>
    <property type="project" value="TreeGrafter"/>
</dbReference>
<dbReference type="AlphaFoldDB" id="A0AAD5TZM1"/>
<evidence type="ECO:0000259" key="6">
    <source>
        <dbReference type="PROSITE" id="PS50056"/>
    </source>
</evidence>
<organism evidence="7 8">
    <name type="scientific">Clydaea vesicula</name>
    <dbReference type="NCBI Taxonomy" id="447962"/>
    <lineage>
        <taxon>Eukaryota</taxon>
        <taxon>Fungi</taxon>
        <taxon>Fungi incertae sedis</taxon>
        <taxon>Chytridiomycota</taxon>
        <taxon>Chytridiomycota incertae sedis</taxon>
        <taxon>Chytridiomycetes</taxon>
        <taxon>Lobulomycetales</taxon>
        <taxon>Lobulomycetaceae</taxon>
        <taxon>Clydaea</taxon>
    </lineage>
</organism>
<comment type="caution">
    <text evidence="7">The sequence shown here is derived from an EMBL/GenBank/DDBJ whole genome shotgun (WGS) entry which is preliminary data.</text>
</comment>
<dbReference type="InterPro" id="IPR000340">
    <property type="entry name" value="Dual-sp_phosphatase_cat-dom"/>
</dbReference>
<dbReference type="EC" id="3.1.3.48" evidence="2"/>
<keyword evidence="8" id="KW-1185">Reference proteome</keyword>
<feature type="domain" description="Tyrosine-protein phosphatase" evidence="5">
    <location>
        <begin position="243"/>
        <end position="385"/>
    </location>
</feature>
<dbReference type="PROSITE" id="PS00383">
    <property type="entry name" value="TYR_PHOSPHATASE_1"/>
    <property type="match status" value="1"/>
</dbReference>